<proteinExistence type="predicted"/>
<evidence type="ECO:0000313" key="2">
    <source>
        <dbReference type="Proteomes" id="UP000230233"/>
    </source>
</evidence>
<evidence type="ECO:0000313" key="1">
    <source>
        <dbReference type="EMBL" id="PIC16209.1"/>
    </source>
</evidence>
<gene>
    <name evidence="1" type="primary">Cnig_chr_X.g22889</name>
    <name evidence="1" type="ORF">B9Z55_022889</name>
</gene>
<name>A0A2G5SMQ9_9PELO</name>
<accession>A0A2G5SMQ9</accession>
<dbReference type="OrthoDB" id="206335at2759"/>
<dbReference type="EMBL" id="PDUG01000006">
    <property type="protein sequence ID" value="PIC16209.1"/>
    <property type="molecule type" value="Genomic_DNA"/>
</dbReference>
<sequence>MRSRFVLPQYEIVSLNTTFSGITVLSLDPPKCHRYVSPVDVPVIYLQKETQTEKDVMLGGFLFKSRRNDGSTEKLPKCDRYKSEVARASLEDLKGRVILDVCAIPQYEIISLNTTLSGFTVKDLSVSMLSIRHPY</sequence>
<dbReference type="Proteomes" id="UP000230233">
    <property type="component" value="Chromosome X"/>
</dbReference>
<dbReference type="STRING" id="1611254.A0A2G5SMQ9"/>
<comment type="caution">
    <text evidence="1">The sequence shown here is derived from an EMBL/GenBank/DDBJ whole genome shotgun (WGS) entry which is preliminary data.</text>
</comment>
<keyword evidence="2" id="KW-1185">Reference proteome</keyword>
<dbReference type="AlphaFoldDB" id="A0A2G5SMQ9"/>
<organism evidence="1 2">
    <name type="scientific">Caenorhabditis nigoni</name>
    <dbReference type="NCBI Taxonomy" id="1611254"/>
    <lineage>
        <taxon>Eukaryota</taxon>
        <taxon>Metazoa</taxon>
        <taxon>Ecdysozoa</taxon>
        <taxon>Nematoda</taxon>
        <taxon>Chromadorea</taxon>
        <taxon>Rhabditida</taxon>
        <taxon>Rhabditina</taxon>
        <taxon>Rhabditomorpha</taxon>
        <taxon>Rhabditoidea</taxon>
        <taxon>Rhabditidae</taxon>
        <taxon>Peloderinae</taxon>
        <taxon>Caenorhabditis</taxon>
    </lineage>
</organism>
<protein>
    <submittedName>
        <fullName evidence="1">Uncharacterized protein</fullName>
    </submittedName>
</protein>
<reference evidence="2" key="1">
    <citation type="submission" date="2017-10" db="EMBL/GenBank/DDBJ databases">
        <title>Rapid genome shrinkage in a self-fertile nematode reveals novel sperm competition proteins.</title>
        <authorList>
            <person name="Yin D."/>
            <person name="Schwarz E.M."/>
            <person name="Thomas C.G."/>
            <person name="Felde R.L."/>
            <person name="Korf I.F."/>
            <person name="Cutter A.D."/>
            <person name="Schartner C.M."/>
            <person name="Ralston E.J."/>
            <person name="Meyer B.J."/>
            <person name="Haag E.S."/>
        </authorList>
    </citation>
    <scope>NUCLEOTIDE SEQUENCE [LARGE SCALE GENOMIC DNA]</scope>
    <source>
        <strain evidence="2">JU1422</strain>
    </source>
</reference>